<name>A0A5M6CQW7_9BACT</name>
<reference evidence="3 4" key="1">
    <citation type="submission" date="2019-09" db="EMBL/GenBank/DDBJ databases">
        <title>Genome sequence and assembly of Taibaiella sp.</title>
        <authorList>
            <person name="Chhetri G."/>
        </authorList>
    </citation>
    <scope>NUCLEOTIDE SEQUENCE [LARGE SCALE GENOMIC DNA]</scope>
    <source>
        <strain evidence="3 4">KVB11</strain>
    </source>
</reference>
<evidence type="ECO:0000259" key="2">
    <source>
        <dbReference type="Pfam" id="PF18962"/>
    </source>
</evidence>
<sequence length="1298" mass="132647">MIQKITNVFLQKPQLLSKWILMLALFAMTGAGTANAQCNWNTGALYGTGTAGTSCLPTTTGTQQCHYFSEYATFNGLTVGQTYTITTTNTTTTAGGPFTLGVYTAITSGTTPLASTTNATFPISVTFVATTTTIYTKNFKSGCVSSGNECNYFTMQCNSCASTAGTNQPSTSSAAIGAPGIQVLRVDVPACSAGDVTSLTFTTAGSTNAADISNAKVYYTSSTTFSSSSQFGSAVANPNGSFTVVGTQSLTSGSTGYFWLTYDVACNATLTDVLDAGLTTYTFAGTPSVPATPNPTGTRDIVAASAPPYTATTTTSTTVGTANVTMGRINITGDNCNTAVTSVKFNTAGSPVTDISLAKCYYTTSTTFNTDSLFGTAVLNPNGDITFNGSKALALGTGNNFWLTYDISCSAGTVVGVDSVVGAPVSITTNVGLLNVATPSTNAKKKVNAQVAPTYTSTTTTSAAVGNTNITLGRINIAGDNCNTSVTSVKFNTAGSTIADISRARCYYTTGTTFNTDSLFGTPVLNPNGDITFNGSKALAAGTGNNFWLTYDISCNAGTVVGVDSVIATPVSITTNISAISVAAPSTNIKKGIITATTYNTAADGDWSSPATWACGNIPTSSSNVNINNAVTVSTSGNVASNVTVNTGASLIISSGDLTMGAAGGDKKVFTSSGILTVSGGTLNLNGNMVINSGSTFNQSGGNINVDGNAAGVTANSVASGTYLVSISTQNVNWTGGTFTIVDPHAASGTNYAFYYSNSTANIEVPATHTMAFGNGVSSDAGGSTNGFYVNNYVGSNKLNFGNITINGTAANNRFVTTVYSTAIHGNLLITNGGEFRTSGIVHLNGNLTVTENSYFTCTSTLGLYYYTGTSTIAPSTNAQVISGSGIFRNAATSPTANFASLTVNNTNATGVTFADANSLLSGTNTGTVSGTLTMTAGKINVGSNTFVLGISASSTGTYTYSAGVIIGGFKRWLGSSTGARAFDIGMGNVGRKVSIDFTTAPTTGGSLTAKWNSGAPGSAGLPLTEGGNTYTNTSANGYWTVSTGDGLAGGTYTVAMTLTGGSDAPDYSTVTIGKRSTSADPWALVGTAVAATGSATNFTVSRTGVTGFSDFVLLLTSTPLSVKLSSFTGRNAGAVNILNWTTANEKDASHFDIMRSNDGSKFEKLTTVNAQNVSTGSKYEFTDVKPFEGRNFYRLNMVDANGKSVLSDVVILSVKSSAGLSLVASPNPVNQTLNVSVNGKIDGKATIQVIDITGKIIQKIQVSSNDTNIDMSALSNGTYIIKYNDNSNSSVIKVTKN</sequence>
<dbReference type="InterPro" id="IPR026444">
    <property type="entry name" value="Secre_tail"/>
</dbReference>
<protein>
    <submittedName>
        <fullName evidence="3">T9SS type A sorting domain-containing protein</fullName>
    </submittedName>
</protein>
<dbReference type="Pfam" id="PF18962">
    <property type="entry name" value="Por_Secre_tail"/>
    <property type="match status" value="1"/>
</dbReference>
<feature type="chain" id="PRO_5024463134" evidence="1">
    <location>
        <begin position="37"/>
        <end position="1298"/>
    </location>
</feature>
<keyword evidence="4" id="KW-1185">Reference proteome</keyword>
<feature type="domain" description="Secretion system C-terminal sorting" evidence="2">
    <location>
        <begin position="1227"/>
        <end position="1294"/>
    </location>
</feature>
<feature type="signal peptide" evidence="1">
    <location>
        <begin position="1"/>
        <end position="36"/>
    </location>
</feature>
<dbReference type="NCBIfam" id="TIGR04183">
    <property type="entry name" value="Por_Secre_tail"/>
    <property type="match status" value="1"/>
</dbReference>
<dbReference type="RefSeq" id="WP_150031929.1">
    <property type="nucleotide sequence ID" value="NZ_VWSH01000001.1"/>
</dbReference>
<evidence type="ECO:0000256" key="1">
    <source>
        <dbReference type="SAM" id="SignalP"/>
    </source>
</evidence>
<evidence type="ECO:0000313" key="3">
    <source>
        <dbReference type="EMBL" id="KAA5537353.1"/>
    </source>
</evidence>
<dbReference type="EMBL" id="VWSH01000001">
    <property type="protein sequence ID" value="KAA5537353.1"/>
    <property type="molecule type" value="Genomic_DNA"/>
</dbReference>
<dbReference type="Gene3D" id="2.60.40.1290">
    <property type="match status" value="1"/>
</dbReference>
<evidence type="ECO:0000313" key="4">
    <source>
        <dbReference type="Proteomes" id="UP000323632"/>
    </source>
</evidence>
<gene>
    <name evidence="3" type="ORF">F0919_06670</name>
</gene>
<proteinExistence type="predicted"/>
<comment type="caution">
    <text evidence="3">The sequence shown here is derived from an EMBL/GenBank/DDBJ whole genome shotgun (WGS) entry which is preliminary data.</text>
</comment>
<keyword evidence="1" id="KW-0732">Signal</keyword>
<organism evidence="3 4">
    <name type="scientific">Taibaiella lutea</name>
    <dbReference type="NCBI Taxonomy" id="2608001"/>
    <lineage>
        <taxon>Bacteria</taxon>
        <taxon>Pseudomonadati</taxon>
        <taxon>Bacteroidota</taxon>
        <taxon>Chitinophagia</taxon>
        <taxon>Chitinophagales</taxon>
        <taxon>Chitinophagaceae</taxon>
        <taxon>Taibaiella</taxon>
    </lineage>
</organism>
<dbReference type="Proteomes" id="UP000323632">
    <property type="component" value="Unassembled WGS sequence"/>
</dbReference>
<accession>A0A5M6CQW7</accession>